<dbReference type="EMBL" id="FMWL01000020">
    <property type="protein sequence ID" value="SCZ81600.1"/>
    <property type="molecule type" value="Genomic_DNA"/>
</dbReference>
<dbReference type="AlphaFoldDB" id="A0A1G5S6V2"/>
<protein>
    <submittedName>
        <fullName evidence="4">Transcriptional regulator, TetR family</fullName>
    </submittedName>
</protein>
<dbReference type="Gene3D" id="1.10.357.10">
    <property type="entry name" value="Tetracycline Repressor, domain 2"/>
    <property type="match status" value="1"/>
</dbReference>
<dbReference type="RefSeq" id="WP_092592694.1">
    <property type="nucleotide sequence ID" value="NZ_FMWL01000020.1"/>
</dbReference>
<dbReference type="Pfam" id="PF00440">
    <property type="entry name" value="TetR_N"/>
    <property type="match status" value="1"/>
</dbReference>
<dbReference type="PROSITE" id="PS50977">
    <property type="entry name" value="HTH_TETR_2"/>
    <property type="match status" value="1"/>
</dbReference>
<organism evidence="4 5">
    <name type="scientific">Acidaminobacter hydrogenoformans DSM 2784</name>
    <dbReference type="NCBI Taxonomy" id="1120920"/>
    <lineage>
        <taxon>Bacteria</taxon>
        <taxon>Bacillati</taxon>
        <taxon>Bacillota</taxon>
        <taxon>Clostridia</taxon>
        <taxon>Peptostreptococcales</taxon>
        <taxon>Acidaminobacteraceae</taxon>
        <taxon>Acidaminobacter</taxon>
    </lineage>
</organism>
<evidence type="ECO:0000313" key="4">
    <source>
        <dbReference type="EMBL" id="SCZ81600.1"/>
    </source>
</evidence>
<accession>A0A1G5S6V2</accession>
<evidence type="ECO:0000313" key="5">
    <source>
        <dbReference type="Proteomes" id="UP000199208"/>
    </source>
</evidence>
<feature type="domain" description="HTH tetR-type" evidence="3">
    <location>
        <begin position="1"/>
        <end position="59"/>
    </location>
</feature>
<name>A0A1G5S6V2_9FIRM</name>
<sequence>MIDKIIKEVQSLSLETGLKKMTMDGLSDRLKISKKTLYEHFNSKDELIYQTIHEYISENQRILANELNNANTYIEKLKIACYHYLPYPIEFYKTNIEEIERYYPSSAQIIHNYIGESSNMIVQVYNDGITNGVFNEQINPEVLIELSKSFLLTIPEIKDRQGITSSFFEILLYGSVKR</sequence>
<dbReference type="PANTHER" id="PTHR30328:SF54">
    <property type="entry name" value="HTH-TYPE TRANSCRIPTIONAL REPRESSOR SCO4008"/>
    <property type="match status" value="1"/>
</dbReference>
<feature type="DNA-binding region" description="H-T-H motif" evidence="2">
    <location>
        <begin position="22"/>
        <end position="41"/>
    </location>
</feature>
<dbReference type="Gene3D" id="1.10.10.60">
    <property type="entry name" value="Homeodomain-like"/>
    <property type="match status" value="1"/>
</dbReference>
<dbReference type="OrthoDB" id="9812134at2"/>
<dbReference type="SUPFAM" id="SSF46689">
    <property type="entry name" value="Homeodomain-like"/>
    <property type="match status" value="1"/>
</dbReference>
<reference evidence="4 5" key="1">
    <citation type="submission" date="2016-10" db="EMBL/GenBank/DDBJ databases">
        <authorList>
            <person name="de Groot N.N."/>
        </authorList>
    </citation>
    <scope>NUCLEOTIDE SEQUENCE [LARGE SCALE GENOMIC DNA]</scope>
    <source>
        <strain evidence="4 5">DSM 2784</strain>
    </source>
</reference>
<keyword evidence="1 2" id="KW-0238">DNA-binding</keyword>
<evidence type="ECO:0000259" key="3">
    <source>
        <dbReference type="PROSITE" id="PS50977"/>
    </source>
</evidence>
<dbReference type="STRING" id="1120920.SAMN03080599_02875"/>
<dbReference type="InterPro" id="IPR001647">
    <property type="entry name" value="HTH_TetR"/>
</dbReference>
<dbReference type="InterPro" id="IPR009057">
    <property type="entry name" value="Homeodomain-like_sf"/>
</dbReference>
<proteinExistence type="predicted"/>
<evidence type="ECO:0000256" key="1">
    <source>
        <dbReference type="ARBA" id="ARBA00023125"/>
    </source>
</evidence>
<dbReference type="PRINTS" id="PR00455">
    <property type="entry name" value="HTHTETR"/>
</dbReference>
<dbReference type="GO" id="GO:0006355">
    <property type="term" value="P:regulation of DNA-templated transcription"/>
    <property type="evidence" value="ECO:0007669"/>
    <property type="project" value="UniProtKB-ARBA"/>
</dbReference>
<dbReference type="PANTHER" id="PTHR30328">
    <property type="entry name" value="TRANSCRIPTIONAL REPRESSOR"/>
    <property type="match status" value="1"/>
</dbReference>
<evidence type="ECO:0000256" key="2">
    <source>
        <dbReference type="PROSITE-ProRule" id="PRU00335"/>
    </source>
</evidence>
<keyword evidence="5" id="KW-1185">Reference proteome</keyword>
<dbReference type="InterPro" id="IPR050109">
    <property type="entry name" value="HTH-type_TetR-like_transc_reg"/>
</dbReference>
<dbReference type="GO" id="GO:0003677">
    <property type="term" value="F:DNA binding"/>
    <property type="evidence" value="ECO:0007669"/>
    <property type="project" value="UniProtKB-UniRule"/>
</dbReference>
<dbReference type="Proteomes" id="UP000199208">
    <property type="component" value="Unassembled WGS sequence"/>
</dbReference>
<gene>
    <name evidence="4" type="ORF">SAMN03080599_02875</name>
</gene>